<dbReference type="OrthoDB" id="9805628at2"/>
<dbReference type="SUPFAM" id="SSF56752">
    <property type="entry name" value="D-aminoacid aminotransferase-like PLP-dependent enzymes"/>
    <property type="match status" value="1"/>
</dbReference>
<sequence>MTSEQLPSDLAQYFAQHVCYFNGRWVARPDLRLSVDDIGFRQGVTAVERLRTYDGKLFAADDHLKRWVQTTASLKIDGLPCSSKLAEWLGELIERNRALLDQATDVGVTIFGTPGEVGGNGPTIAMHLNPLDHGRNQRRRQGGQPLVTSAIESPSNACWPRTAKVRSRIHYYLADREARRHSSDALGVLSDHDGSVTETSIANLAVVRSGAVTSPLAEQVLSGITQSHCQALAVSMGIAWTQERISKQDLLSADEVLLMGTDTGVWFANEIDGVPIDGVPIGADASTGTVTSVATKAAVGGGKVEGSHAGSVCRRLQSAFAKLVCSTQN</sequence>
<gene>
    <name evidence="2" type="primary">ilvE_1</name>
    <name evidence="2" type="ORF">Pla22_22800</name>
</gene>
<dbReference type="EMBL" id="SJPI01000001">
    <property type="protein sequence ID" value="TWT54630.1"/>
    <property type="molecule type" value="Genomic_DNA"/>
</dbReference>
<dbReference type="Proteomes" id="UP000316598">
    <property type="component" value="Unassembled WGS sequence"/>
</dbReference>
<accession>A0A5C5WVP8</accession>
<organism evidence="2 3">
    <name type="scientific">Rubripirellula amarantea</name>
    <dbReference type="NCBI Taxonomy" id="2527999"/>
    <lineage>
        <taxon>Bacteria</taxon>
        <taxon>Pseudomonadati</taxon>
        <taxon>Planctomycetota</taxon>
        <taxon>Planctomycetia</taxon>
        <taxon>Pirellulales</taxon>
        <taxon>Pirellulaceae</taxon>
        <taxon>Rubripirellula</taxon>
    </lineage>
</organism>
<dbReference type="InterPro" id="IPR043131">
    <property type="entry name" value="BCAT-like_N"/>
</dbReference>
<dbReference type="AlphaFoldDB" id="A0A5C5WVP8"/>
<proteinExistence type="inferred from homology"/>
<dbReference type="EC" id="2.6.1.42" evidence="2"/>
<dbReference type="Pfam" id="PF01063">
    <property type="entry name" value="Aminotran_4"/>
    <property type="match status" value="1"/>
</dbReference>
<evidence type="ECO:0000313" key="3">
    <source>
        <dbReference type="Proteomes" id="UP000316598"/>
    </source>
</evidence>
<dbReference type="GO" id="GO:0046394">
    <property type="term" value="P:carboxylic acid biosynthetic process"/>
    <property type="evidence" value="ECO:0007669"/>
    <property type="project" value="UniProtKB-ARBA"/>
</dbReference>
<dbReference type="PANTHER" id="PTHR42743">
    <property type="entry name" value="AMINO-ACID AMINOTRANSFERASE"/>
    <property type="match status" value="1"/>
</dbReference>
<dbReference type="RefSeq" id="WP_146514648.1">
    <property type="nucleotide sequence ID" value="NZ_SJPI01000001.1"/>
</dbReference>
<protein>
    <submittedName>
        <fullName evidence="2">Branched-chain-amino-acid aminotransferase</fullName>
        <ecNumber evidence="2">2.6.1.42</ecNumber>
    </submittedName>
</protein>
<dbReference type="GO" id="GO:0004084">
    <property type="term" value="F:branched-chain-amino-acid transaminase activity"/>
    <property type="evidence" value="ECO:0007669"/>
    <property type="project" value="UniProtKB-EC"/>
</dbReference>
<dbReference type="Gene3D" id="3.30.470.10">
    <property type="match status" value="1"/>
</dbReference>
<dbReference type="Gene3D" id="3.20.10.10">
    <property type="entry name" value="D-amino Acid Aminotransferase, subunit A, domain 2"/>
    <property type="match status" value="1"/>
</dbReference>
<keyword evidence="2" id="KW-0808">Transferase</keyword>
<evidence type="ECO:0000313" key="2">
    <source>
        <dbReference type="EMBL" id="TWT54630.1"/>
    </source>
</evidence>
<comment type="caution">
    <text evidence="2">The sequence shown here is derived from an EMBL/GenBank/DDBJ whole genome shotgun (WGS) entry which is preliminary data.</text>
</comment>
<dbReference type="InterPro" id="IPR043132">
    <property type="entry name" value="BCAT-like_C"/>
</dbReference>
<dbReference type="InterPro" id="IPR050571">
    <property type="entry name" value="Class-IV_PLP-Dep_Aminotrnsfr"/>
</dbReference>
<keyword evidence="2" id="KW-0032">Aminotransferase</keyword>
<dbReference type="InterPro" id="IPR001544">
    <property type="entry name" value="Aminotrans_IV"/>
</dbReference>
<dbReference type="InterPro" id="IPR036038">
    <property type="entry name" value="Aminotransferase-like"/>
</dbReference>
<name>A0A5C5WVP8_9BACT</name>
<dbReference type="PANTHER" id="PTHR42743:SF4">
    <property type="entry name" value="BRANCHED-CHAIN-AMINO-ACID AMINOTRANSFERASE-RELATED"/>
    <property type="match status" value="1"/>
</dbReference>
<keyword evidence="3" id="KW-1185">Reference proteome</keyword>
<reference evidence="2 3" key="1">
    <citation type="submission" date="2019-02" db="EMBL/GenBank/DDBJ databases">
        <title>Deep-cultivation of Planctomycetes and their phenomic and genomic characterization uncovers novel biology.</title>
        <authorList>
            <person name="Wiegand S."/>
            <person name="Jogler M."/>
            <person name="Boedeker C."/>
            <person name="Pinto D."/>
            <person name="Vollmers J."/>
            <person name="Rivas-Marin E."/>
            <person name="Kohn T."/>
            <person name="Peeters S.H."/>
            <person name="Heuer A."/>
            <person name="Rast P."/>
            <person name="Oberbeckmann S."/>
            <person name="Bunk B."/>
            <person name="Jeske O."/>
            <person name="Meyerdierks A."/>
            <person name="Storesund J.E."/>
            <person name="Kallscheuer N."/>
            <person name="Luecker S."/>
            <person name="Lage O.M."/>
            <person name="Pohl T."/>
            <person name="Merkel B.J."/>
            <person name="Hornburger P."/>
            <person name="Mueller R.-W."/>
            <person name="Bruemmer F."/>
            <person name="Labrenz M."/>
            <person name="Spormann A.M."/>
            <person name="Op Den Camp H."/>
            <person name="Overmann J."/>
            <person name="Amann R."/>
            <person name="Jetten M.S.M."/>
            <person name="Mascher T."/>
            <person name="Medema M.H."/>
            <person name="Devos D.P."/>
            <person name="Kaster A.-K."/>
            <person name="Ovreas L."/>
            <person name="Rohde M."/>
            <person name="Galperin M.Y."/>
            <person name="Jogler C."/>
        </authorList>
    </citation>
    <scope>NUCLEOTIDE SEQUENCE [LARGE SCALE GENOMIC DNA]</scope>
    <source>
        <strain evidence="2 3">Pla22</strain>
    </source>
</reference>
<evidence type="ECO:0000256" key="1">
    <source>
        <dbReference type="ARBA" id="ARBA00009320"/>
    </source>
</evidence>
<comment type="similarity">
    <text evidence="1">Belongs to the class-IV pyridoxal-phosphate-dependent aminotransferase family.</text>
</comment>